<dbReference type="InterPro" id="IPR050166">
    <property type="entry name" value="ABC_transporter_ATP-bind"/>
</dbReference>
<dbReference type="GO" id="GO:0016887">
    <property type="term" value="F:ATP hydrolysis activity"/>
    <property type="evidence" value="ECO:0007669"/>
    <property type="project" value="InterPro"/>
</dbReference>
<keyword evidence="8" id="KW-1185">Reference proteome</keyword>
<name>A0A1H2X3U5_9GAMM</name>
<dbReference type="Gene3D" id="3.40.50.300">
    <property type="entry name" value="P-loop containing nucleotide triphosphate hydrolases"/>
    <property type="match status" value="1"/>
</dbReference>
<keyword evidence="3" id="KW-0547">Nucleotide-binding</keyword>
<dbReference type="PANTHER" id="PTHR42788:SF13">
    <property type="entry name" value="ALIPHATIC SULFONATES IMPORT ATP-BINDING PROTEIN SSUB"/>
    <property type="match status" value="1"/>
</dbReference>
<dbReference type="STRING" id="574349.SAMN05443545_10386"/>
<dbReference type="InterPro" id="IPR003593">
    <property type="entry name" value="AAA+_ATPase"/>
</dbReference>
<organism evidence="7 8">
    <name type="scientific">Aidingimonas halophila</name>
    <dbReference type="NCBI Taxonomy" id="574349"/>
    <lineage>
        <taxon>Bacteria</taxon>
        <taxon>Pseudomonadati</taxon>
        <taxon>Pseudomonadota</taxon>
        <taxon>Gammaproteobacteria</taxon>
        <taxon>Oceanospirillales</taxon>
        <taxon>Halomonadaceae</taxon>
        <taxon>Aidingimonas</taxon>
    </lineage>
</organism>
<dbReference type="Proteomes" id="UP000198500">
    <property type="component" value="Unassembled WGS sequence"/>
</dbReference>
<accession>A0A1H2X3U5</accession>
<evidence type="ECO:0000256" key="1">
    <source>
        <dbReference type="ARBA" id="ARBA00005417"/>
    </source>
</evidence>
<dbReference type="SUPFAM" id="SSF52540">
    <property type="entry name" value="P-loop containing nucleoside triphosphate hydrolases"/>
    <property type="match status" value="1"/>
</dbReference>
<gene>
    <name evidence="7" type="ORF">SAMN05443545_10386</name>
</gene>
<keyword evidence="2" id="KW-0813">Transport</keyword>
<dbReference type="InterPro" id="IPR017871">
    <property type="entry name" value="ABC_transporter-like_CS"/>
</dbReference>
<feature type="domain" description="ABC transporter" evidence="6">
    <location>
        <begin position="25"/>
        <end position="257"/>
    </location>
</feature>
<reference evidence="7 8" key="1">
    <citation type="submission" date="2016-10" db="EMBL/GenBank/DDBJ databases">
        <authorList>
            <person name="de Groot N.N."/>
        </authorList>
    </citation>
    <scope>NUCLEOTIDE SEQUENCE [LARGE SCALE GENOMIC DNA]</scope>
    <source>
        <strain evidence="7 8">DSM 19219</strain>
    </source>
</reference>
<dbReference type="RefSeq" id="WP_092568683.1">
    <property type="nucleotide sequence ID" value="NZ_BMXH01000004.1"/>
</dbReference>
<keyword evidence="4 7" id="KW-0067">ATP-binding</keyword>
<comment type="similarity">
    <text evidence="1">Belongs to the ABC transporter superfamily.</text>
</comment>
<dbReference type="SMART" id="SM00382">
    <property type="entry name" value="AAA"/>
    <property type="match status" value="1"/>
</dbReference>
<dbReference type="InterPro" id="IPR027417">
    <property type="entry name" value="P-loop_NTPase"/>
</dbReference>
<evidence type="ECO:0000256" key="4">
    <source>
        <dbReference type="ARBA" id="ARBA00022840"/>
    </source>
</evidence>
<evidence type="ECO:0000256" key="2">
    <source>
        <dbReference type="ARBA" id="ARBA00022448"/>
    </source>
</evidence>
<dbReference type="PANTHER" id="PTHR42788">
    <property type="entry name" value="TAURINE IMPORT ATP-BINDING PROTEIN-RELATED"/>
    <property type="match status" value="1"/>
</dbReference>
<dbReference type="InterPro" id="IPR003439">
    <property type="entry name" value="ABC_transporter-like_ATP-bd"/>
</dbReference>
<dbReference type="AlphaFoldDB" id="A0A1H2X3U5"/>
<dbReference type="GO" id="GO:0005524">
    <property type="term" value="F:ATP binding"/>
    <property type="evidence" value="ECO:0007669"/>
    <property type="project" value="UniProtKB-KW"/>
</dbReference>
<dbReference type="PROSITE" id="PS50893">
    <property type="entry name" value="ABC_TRANSPORTER_2"/>
    <property type="match status" value="1"/>
</dbReference>
<evidence type="ECO:0000259" key="6">
    <source>
        <dbReference type="PROSITE" id="PS50893"/>
    </source>
</evidence>
<feature type="region of interest" description="Disordered" evidence="5">
    <location>
        <begin position="1"/>
        <end position="22"/>
    </location>
</feature>
<proteinExistence type="inferred from homology"/>
<dbReference type="PROSITE" id="PS00211">
    <property type="entry name" value="ABC_TRANSPORTER_1"/>
    <property type="match status" value="1"/>
</dbReference>
<dbReference type="CDD" id="cd03293">
    <property type="entry name" value="ABC_NrtD_SsuB_transporters"/>
    <property type="match status" value="1"/>
</dbReference>
<evidence type="ECO:0000256" key="3">
    <source>
        <dbReference type="ARBA" id="ARBA00022741"/>
    </source>
</evidence>
<protein>
    <submittedName>
        <fullName evidence="7">NitT/TauT family transport system ATP-binding protein</fullName>
    </submittedName>
</protein>
<dbReference type="OrthoDB" id="9802264at2"/>
<dbReference type="EMBL" id="FNNI01000003">
    <property type="protein sequence ID" value="SDW87144.1"/>
    <property type="molecule type" value="Genomic_DNA"/>
</dbReference>
<evidence type="ECO:0000313" key="7">
    <source>
        <dbReference type="EMBL" id="SDW87144.1"/>
    </source>
</evidence>
<evidence type="ECO:0000256" key="5">
    <source>
        <dbReference type="SAM" id="MobiDB-lite"/>
    </source>
</evidence>
<sequence>MNLSHAKGEASTATAVRASTDEPKLRLERVGKSFHVPRGPDIEAITDVSFSTYENEVCVLLGPSGCGKSTVLRMVAGLEQPTSGELTLDGQPIVGPAQERGMVFQAYTSFDWLTVQQNVEYGMRLNHVPRGERRERAAHFIDLVGLSRFADAYPRHLSGGMKQRVAIARTLANQPSLLLMDEPFGALDAQTRWQMQELMLSIAEAANTTVLMVTHDIEEAIFLADRIEFMSRHPGTVHEEIAPSFKQGRRLRQKEELIGLSGYDDLERHILQLMREQGSDSTDH</sequence>
<dbReference type="Pfam" id="PF00005">
    <property type="entry name" value="ABC_tran"/>
    <property type="match status" value="1"/>
</dbReference>
<evidence type="ECO:0000313" key="8">
    <source>
        <dbReference type="Proteomes" id="UP000198500"/>
    </source>
</evidence>